<name>A0AAE3F5C1_9FIRM</name>
<dbReference type="EMBL" id="JAKNFS010000032">
    <property type="protein sequence ID" value="MCG4767138.1"/>
    <property type="molecule type" value="Genomic_DNA"/>
</dbReference>
<dbReference type="RefSeq" id="WP_147399528.1">
    <property type="nucleotide sequence ID" value="NZ_JAAITR010000007.1"/>
</dbReference>
<sequence>MKNGENRMRKENGVSVTKILTDVRSNQKNGTLHGYNYFEDESGKWIYNIDFHIDGCFAPIQLKLPKRISITRAVEKARKIFNNTKYCRQPDWNN</sequence>
<dbReference type="AlphaFoldDB" id="A0AAE3F5C1"/>
<gene>
    <name evidence="1" type="ORF">L0N21_16755</name>
</gene>
<reference evidence="1" key="1">
    <citation type="submission" date="2022-01" db="EMBL/GenBank/DDBJ databases">
        <title>Collection of gut derived symbiotic bacterial strains cultured from healthy donors.</title>
        <authorList>
            <person name="Lin H."/>
            <person name="Kohout C."/>
            <person name="Waligurski E."/>
            <person name="Pamer E.G."/>
        </authorList>
    </citation>
    <scope>NUCLEOTIDE SEQUENCE</scope>
    <source>
        <strain evidence="1">DFI.5.49</strain>
    </source>
</reference>
<organism evidence="1 2">
    <name type="scientific">Fusicatenibacter saccharivorans</name>
    <dbReference type="NCBI Taxonomy" id="1150298"/>
    <lineage>
        <taxon>Bacteria</taxon>
        <taxon>Bacillati</taxon>
        <taxon>Bacillota</taxon>
        <taxon>Clostridia</taxon>
        <taxon>Lachnospirales</taxon>
        <taxon>Lachnospiraceae</taxon>
        <taxon>Fusicatenibacter</taxon>
    </lineage>
</organism>
<accession>A0AAE3F5C1</accession>
<evidence type="ECO:0000313" key="1">
    <source>
        <dbReference type="EMBL" id="MCG4767138.1"/>
    </source>
</evidence>
<comment type="caution">
    <text evidence="1">The sequence shown here is derived from an EMBL/GenBank/DDBJ whole genome shotgun (WGS) entry which is preliminary data.</text>
</comment>
<dbReference type="Proteomes" id="UP001199915">
    <property type="component" value="Unassembled WGS sequence"/>
</dbReference>
<evidence type="ECO:0000313" key="2">
    <source>
        <dbReference type="Proteomes" id="UP001199915"/>
    </source>
</evidence>
<protein>
    <submittedName>
        <fullName evidence="1">Uncharacterized protein</fullName>
    </submittedName>
</protein>
<proteinExistence type="predicted"/>